<organism evidence="1 2">
    <name type="scientific">Pirellulimonas nuda</name>
    <dbReference type="NCBI Taxonomy" id="2528009"/>
    <lineage>
        <taxon>Bacteria</taxon>
        <taxon>Pseudomonadati</taxon>
        <taxon>Planctomycetota</taxon>
        <taxon>Planctomycetia</taxon>
        <taxon>Pirellulales</taxon>
        <taxon>Lacipirellulaceae</taxon>
        <taxon>Pirellulimonas</taxon>
    </lineage>
</organism>
<proteinExistence type="predicted"/>
<sequence length="307" mass="33155">MSKDSLFRTPHLLFLAGLLLVVAPAGLYAQQDADSGEDEQGFEQLSPEQIDALMTEKLGLQWQQGPTESKIGSQAQIKVPAGYRFLDSSGSQNLLEAFGNIADDEDLGLISPQGTTDWFVVFSFDNVGYVKDDEKGNIDKAALLEQFRESSKIGNDQRRSMGLPPLNFVGWAVEPYYNDEANSLEWGLKYESEGDGVVNYFTKRLGRRGVMNCNLVVDPEDLDSVLPKFRSALAGFEFASGEKYAEFKAGDKVAEYGLTALVAGGALAIAAKSGLLAKFWKLIVLGVVGAGALLKKLFGGGSKSTTA</sequence>
<dbReference type="EMBL" id="CP036291">
    <property type="protein sequence ID" value="QDU88079.1"/>
    <property type="molecule type" value="Genomic_DNA"/>
</dbReference>
<evidence type="ECO:0008006" key="3">
    <source>
        <dbReference type="Google" id="ProtNLM"/>
    </source>
</evidence>
<dbReference type="AlphaFoldDB" id="A0A518D9C1"/>
<dbReference type="OrthoDB" id="196355at2"/>
<protein>
    <recommendedName>
        <fullName evidence="3">DUF2167 domain-containing protein</fullName>
    </recommendedName>
</protein>
<dbReference type="KEGG" id="pnd:Pla175_14490"/>
<reference evidence="1 2" key="1">
    <citation type="submission" date="2019-02" db="EMBL/GenBank/DDBJ databases">
        <title>Deep-cultivation of Planctomycetes and their phenomic and genomic characterization uncovers novel biology.</title>
        <authorList>
            <person name="Wiegand S."/>
            <person name="Jogler M."/>
            <person name="Boedeker C."/>
            <person name="Pinto D."/>
            <person name="Vollmers J."/>
            <person name="Rivas-Marin E."/>
            <person name="Kohn T."/>
            <person name="Peeters S.H."/>
            <person name="Heuer A."/>
            <person name="Rast P."/>
            <person name="Oberbeckmann S."/>
            <person name="Bunk B."/>
            <person name="Jeske O."/>
            <person name="Meyerdierks A."/>
            <person name="Storesund J.E."/>
            <person name="Kallscheuer N."/>
            <person name="Luecker S."/>
            <person name="Lage O.M."/>
            <person name="Pohl T."/>
            <person name="Merkel B.J."/>
            <person name="Hornburger P."/>
            <person name="Mueller R.-W."/>
            <person name="Bruemmer F."/>
            <person name="Labrenz M."/>
            <person name="Spormann A.M."/>
            <person name="Op den Camp H."/>
            <person name="Overmann J."/>
            <person name="Amann R."/>
            <person name="Jetten M.S.M."/>
            <person name="Mascher T."/>
            <person name="Medema M.H."/>
            <person name="Devos D.P."/>
            <person name="Kaster A.-K."/>
            <person name="Ovreas L."/>
            <person name="Rohde M."/>
            <person name="Galperin M.Y."/>
            <person name="Jogler C."/>
        </authorList>
    </citation>
    <scope>NUCLEOTIDE SEQUENCE [LARGE SCALE GENOMIC DNA]</scope>
    <source>
        <strain evidence="1 2">Pla175</strain>
    </source>
</reference>
<keyword evidence="2" id="KW-1185">Reference proteome</keyword>
<evidence type="ECO:0000313" key="2">
    <source>
        <dbReference type="Proteomes" id="UP000317429"/>
    </source>
</evidence>
<evidence type="ECO:0000313" key="1">
    <source>
        <dbReference type="EMBL" id="QDU88079.1"/>
    </source>
</evidence>
<accession>A0A518D9C1</accession>
<dbReference type="Proteomes" id="UP000317429">
    <property type="component" value="Chromosome"/>
</dbReference>
<name>A0A518D9C1_9BACT</name>
<gene>
    <name evidence="1" type="ORF">Pla175_14490</name>
</gene>
<dbReference type="RefSeq" id="WP_145282618.1">
    <property type="nucleotide sequence ID" value="NZ_CP036291.1"/>
</dbReference>
<dbReference type="InterPro" id="IPR018682">
    <property type="entry name" value="DUF2167_membr"/>
</dbReference>
<dbReference type="Pfam" id="PF09935">
    <property type="entry name" value="DUF2167"/>
    <property type="match status" value="1"/>
</dbReference>